<proteinExistence type="predicted"/>
<dbReference type="Proteomes" id="UP000000724">
    <property type="component" value="Contig Pc00c24"/>
</dbReference>
<accession>B6HWH5</accession>
<name>B6HWH5_PENRW</name>
<organism evidence="1 2">
    <name type="scientific">Penicillium rubens (strain ATCC 28089 / DSM 1075 / NRRL 1951 / Wisconsin 54-1255)</name>
    <name type="common">Penicillium chrysogenum</name>
    <dbReference type="NCBI Taxonomy" id="500485"/>
    <lineage>
        <taxon>Eukaryota</taxon>
        <taxon>Fungi</taxon>
        <taxon>Dikarya</taxon>
        <taxon>Ascomycota</taxon>
        <taxon>Pezizomycotina</taxon>
        <taxon>Eurotiomycetes</taxon>
        <taxon>Eurotiomycetidae</taxon>
        <taxon>Eurotiales</taxon>
        <taxon>Aspergillaceae</taxon>
        <taxon>Penicillium</taxon>
        <taxon>Penicillium chrysogenum species complex</taxon>
    </lineage>
</organism>
<protein>
    <submittedName>
        <fullName evidence="1">Uncharacterized protein</fullName>
    </submittedName>
</protein>
<evidence type="ECO:0000313" key="1">
    <source>
        <dbReference type="EMBL" id="CAP86920.1"/>
    </source>
</evidence>
<keyword evidence="2" id="KW-1185">Reference proteome</keyword>
<dbReference type="VEuPathDB" id="FungiDB:PCH_Pc24g00120"/>
<dbReference type="AlphaFoldDB" id="B6HWH5"/>
<gene>
    <name evidence="1" type="ORF">Pc24g00120</name>
    <name evidence="1" type="ORF">PCH_Pc24g00120</name>
</gene>
<dbReference type="EMBL" id="AM920439">
    <property type="protein sequence ID" value="CAP86920.1"/>
    <property type="molecule type" value="Genomic_DNA"/>
</dbReference>
<reference evidence="1 2" key="1">
    <citation type="journal article" date="2008" name="Nat. Biotechnol.">
        <title>Genome sequencing and analysis of the filamentous fungus Penicillium chrysogenum.</title>
        <authorList>
            <person name="van den Berg M.A."/>
            <person name="Albang R."/>
            <person name="Albermann K."/>
            <person name="Badger J.H."/>
            <person name="Daran J.-M."/>
            <person name="Driessen A.J.M."/>
            <person name="Garcia-Estrada C."/>
            <person name="Fedorova N.D."/>
            <person name="Harris D.M."/>
            <person name="Heijne W.H.M."/>
            <person name="Joardar V.S."/>
            <person name="Kiel J.A.K.W."/>
            <person name="Kovalchuk A."/>
            <person name="Martin J.F."/>
            <person name="Nierman W.C."/>
            <person name="Nijland J.G."/>
            <person name="Pronk J.T."/>
            <person name="Roubos J.A."/>
            <person name="van der Klei I.J."/>
            <person name="van Peij N.N.M.E."/>
            <person name="Veenhuis M."/>
            <person name="von Doehren H."/>
            <person name="Wagner C."/>
            <person name="Wortman J.R."/>
            <person name="Bovenberg R.A.L."/>
        </authorList>
    </citation>
    <scope>NUCLEOTIDE SEQUENCE [LARGE SCALE GENOMIC DNA]</scope>
    <source>
        <strain evidence="2">ATCC 28089 / DSM 1075 / NRRL 1951 / Wisconsin 54-1255</strain>
    </source>
</reference>
<evidence type="ECO:0000313" key="2">
    <source>
        <dbReference type="Proteomes" id="UP000000724"/>
    </source>
</evidence>
<sequence>MPTIVSWEYVKVVTRAMGAMLAKENPENIVEGRDWYRMLVQPSRRFERVPIVFRSRPSRPKGITGRRSTQLYFATVVCLFPESLEYAEAQAQDLNPNEAALAPAQEVRTNMYVGAYNPVS</sequence>
<dbReference type="HOGENOM" id="CLU_2050415_0_0_1"/>